<dbReference type="KEGG" id="vg:80543413"/>
<accession>A0A7S7YFN3</accession>
<evidence type="ECO:0000313" key="1">
    <source>
        <dbReference type="EMBL" id="QPB44217.1"/>
    </source>
</evidence>
<organism evidence="1 2">
    <name type="scientific">Medusavirus stheno T3</name>
    <dbReference type="NCBI Taxonomy" id="3069717"/>
    <lineage>
        <taxon>Viruses</taxon>
        <taxon>Varidnaviria</taxon>
        <taxon>Bamfordvirae</taxon>
        <taxon>Nucleocytoviricota</taxon>
        <taxon>Megaviricetes</taxon>
        <taxon>Mamonoviridae</taxon>
        <taxon>Medusavirus</taxon>
        <taxon>Medusavirus sthenus</taxon>
    </lineage>
</organism>
<evidence type="ECO:0000313" key="2">
    <source>
        <dbReference type="Proteomes" id="UP001162098"/>
    </source>
</evidence>
<reference evidence="1 2" key="1">
    <citation type="submission" date="2020-09" db="EMBL/GenBank/DDBJ databases">
        <authorList>
            <person name="Zhang R."/>
            <person name="Garcia K."/>
            <person name="Ogata H."/>
        </authorList>
    </citation>
    <scope>NUCLEOTIDE SEQUENCE [LARGE SCALE GENOMIC DNA]</scope>
    <source>
        <strain evidence="2">stheno</strain>
    </source>
</reference>
<dbReference type="Proteomes" id="UP001162098">
    <property type="component" value="Segment"/>
</dbReference>
<protein>
    <submittedName>
        <fullName evidence="1">Uncharacterized protein</fullName>
    </submittedName>
</protein>
<dbReference type="EMBL" id="MW018138">
    <property type="protein sequence ID" value="QPB44217.1"/>
    <property type="molecule type" value="Genomic_DNA"/>
</dbReference>
<name>A0A7S7YFN3_9VIRU</name>
<proteinExistence type="predicted"/>
<keyword evidence="2" id="KW-1185">Reference proteome</keyword>
<sequence>MQYRDYQRSISDRIHAFERQANLHTPTAHQQRVRQATHKIENVAFRMKDGNRSFCPRDFPEWAVMFKEAIVALSDLLLYCDVSPPILPAFAKVAGRACPTSEFGLLDWLGDLVGAAEATAKAIEVNAPYIKNPRARYYDLLMFGSKDRAEAELDGKLVRWVEAGCDGKLEITTEGRTTAEVDAFVVKAVRAGFRCRLASRDRRLASGQLVRDPTQLLVVDRP</sequence>